<dbReference type="InterPro" id="IPR027417">
    <property type="entry name" value="P-loop_NTPase"/>
</dbReference>
<name>A0A428N5G7_9BACI</name>
<dbReference type="SUPFAM" id="SSF52540">
    <property type="entry name" value="P-loop containing nucleoside triphosphate hydrolases"/>
    <property type="match status" value="1"/>
</dbReference>
<dbReference type="Pfam" id="PF13558">
    <property type="entry name" value="SbcC_Walker_B"/>
    <property type="match status" value="1"/>
</dbReference>
<gene>
    <name evidence="4" type="ORF">D7Z54_08515</name>
</gene>
<dbReference type="Gene3D" id="3.40.50.300">
    <property type="entry name" value="P-loop containing nucleotide triphosphate hydrolases"/>
    <property type="match status" value="1"/>
</dbReference>
<sequence length="106" mass="11548">MKRPVTSLSGGETFLTSLALALSLSSSIQLKGQYPLEFFFLDEGFGTLDQELLDTVMTSLEKLQTNNLAVGIISHVPEIQERLAKKVFVSPAEPSGIGSRVHLQND</sequence>
<organism evidence="4 5">
    <name type="scientific">Salibacterium salarium</name>
    <dbReference type="NCBI Taxonomy" id="284579"/>
    <lineage>
        <taxon>Bacteria</taxon>
        <taxon>Bacillati</taxon>
        <taxon>Bacillota</taxon>
        <taxon>Bacilli</taxon>
        <taxon>Bacillales</taxon>
        <taxon>Bacillaceae</taxon>
    </lineage>
</organism>
<reference evidence="4 5" key="1">
    <citation type="submission" date="2018-10" db="EMBL/GenBank/DDBJ databases">
        <title>Draft genome sequence of Bacillus salarius IM0101, isolated from a hypersaline soil in Inner Mongolia, China.</title>
        <authorList>
            <person name="Yamprayoonswat W."/>
            <person name="Boonvisut S."/>
            <person name="Jumpathong W."/>
            <person name="Sittihan S."/>
            <person name="Ruangsuj P."/>
            <person name="Wanthongcharoen S."/>
            <person name="Thongpramul N."/>
            <person name="Pimmason S."/>
            <person name="Yu B."/>
            <person name="Yasawong M."/>
        </authorList>
    </citation>
    <scope>NUCLEOTIDE SEQUENCE [LARGE SCALE GENOMIC DNA]</scope>
    <source>
        <strain evidence="4 5">IM0101</strain>
    </source>
</reference>
<dbReference type="PANTHER" id="PTHR32114:SF2">
    <property type="entry name" value="ABC TRANSPORTER ABCH.3"/>
    <property type="match status" value="1"/>
</dbReference>
<evidence type="ECO:0000256" key="2">
    <source>
        <dbReference type="ARBA" id="ARBA00011322"/>
    </source>
</evidence>
<keyword evidence="5" id="KW-1185">Reference proteome</keyword>
<dbReference type="AlphaFoldDB" id="A0A428N5G7"/>
<accession>A0A428N5G7</accession>
<proteinExistence type="inferred from homology"/>
<evidence type="ECO:0000256" key="3">
    <source>
        <dbReference type="ARBA" id="ARBA00013368"/>
    </source>
</evidence>
<dbReference type="Proteomes" id="UP000275076">
    <property type="component" value="Unassembled WGS sequence"/>
</dbReference>
<evidence type="ECO:0000313" key="4">
    <source>
        <dbReference type="EMBL" id="RSL33730.1"/>
    </source>
</evidence>
<evidence type="ECO:0000256" key="1">
    <source>
        <dbReference type="ARBA" id="ARBA00006930"/>
    </source>
</evidence>
<comment type="similarity">
    <text evidence="1">Belongs to the SMC family. SbcC subfamily.</text>
</comment>
<dbReference type="PANTHER" id="PTHR32114">
    <property type="entry name" value="ABC TRANSPORTER ABCH.3"/>
    <property type="match status" value="1"/>
</dbReference>
<comment type="subunit">
    <text evidence="2">Heterodimer of SbcC and SbcD.</text>
</comment>
<protein>
    <recommendedName>
        <fullName evidence="3">Nuclease SbcCD subunit C</fullName>
    </recommendedName>
</protein>
<dbReference type="OrthoDB" id="9795626at2"/>
<evidence type="ECO:0000313" key="5">
    <source>
        <dbReference type="Proteomes" id="UP000275076"/>
    </source>
</evidence>
<dbReference type="EMBL" id="RBVX01000006">
    <property type="protein sequence ID" value="RSL33730.1"/>
    <property type="molecule type" value="Genomic_DNA"/>
</dbReference>
<comment type="caution">
    <text evidence="4">The sequence shown here is derived from an EMBL/GenBank/DDBJ whole genome shotgun (WGS) entry which is preliminary data.</text>
</comment>